<geneLocation type="plastid" evidence="2"/>
<name>A0A2H4ZQ28_9EUKA</name>
<feature type="transmembrane region" description="Helical" evidence="1">
    <location>
        <begin position="41"/>
        <end position="59"/>
    </location>
</feature>
<reference evidence="2" key="1">
    <citation type="submission" date="2017-10" db="EMBL/GenBank/DDBJ databases">
        <title>Paulinella longichromatophora chromatophore genome.</title>
        <authorList>
            <person name="Lhee D."/>
            <person name="Yoon H.S."/>
        </authorList>
    </citation>
    <scope>NUCLEOTIDE SEQUENCE</scope>
</reference>
<organism evidence="2">
    <name type="scientific">Paulinella longichromatophora</name>
    <dbReference type="NCBI Taxonomy" id="1708747"/>
    <lineage>
        <taxon>Eukaryota</taxon>
        <taxon>Sar</taxon>
        <taxon>Rhizaria</taxon>
        <taxon>Cercozoa</taxon>
        <taxon>Imbricatea</taxon>
        <taxon>Silicofilosea</taxon>
        <taxon>Euglyphida</taxon>
        <taxon>Paulinellidae</taxon>
        <taxon>Paulinella</taxon>
    </lineage>
</organism>
<evidence type="ECO:0000313" key="2">
    <source>
        <dbReference type="EMBL" id="AUG32630.1"/>
    </source>
</evidence>
<feature type="transmembrane region" description="Helical" evidence="1">
    <location>
        <begin position="12"/>
        <end position="35"/>
    </location>
</feature>
<protein>
    <submittedName>
        <fullName evidence="2">Uncharacterized protein</fullName>
    </submittedName>
</protein>
<sequence>MQSSNSNVKWQRIITAIIPLVGVLTFPALILIFITKGSLQHGISTALFVSTLWFILMLITSEMPHSDNANH</sequence>
<evidence type="ECO:0000256" key="1">
    <source>
        <dbReference type="SAM" id="Phobius"/>
    </source>
</evidence>
<keyword evidence="1" id="KW-0472">Membrane</keyword>
<keyword evidence="2" id="KW-0934">Plastid</keyword>
<keyword evidence="1" id="KW-1133">Transmembrane helix</keyword>
<dbReference type="EMBL" id="MG264610">
    <property type="protein sequence ID" value="AUG32630.1"/>
    <property type="molecule type" value="Genomic_DNA"/>
</dbReference>
<dbReference type="AlphaFoldDB" id="A0A2H4ZQ28"/>
<proteinExistence type="predicted"/>
<keyword evidence="1" id="KW-0812">Transmembrane</keyword>
<gene>
    <name evidence="2" type="ORF">PLO_652</name>
</gene>
<accession>A0A2H4ZQ28</accession>